<proteinExistence type="predicted"/>
<evidence type="ECO:0000313" key="2">
    <source>
        <dbReference type="Proteomes" id="UP001054821"/>
    </source>
</evidence>
<protein>
    <submittedName>
        <fullName evidence="1">Uncharacterized protein</fullName>
    </submittedName>
</protein>
<reference evidence="1 2" key="1">
    <citation type="journal article" date="2022" name="G3 (Bethesda)">
        <title>Whole-genome sequence and methylome profiling of the almond [Prunus dulcis (Mill.) D.A. Webb] cultivar 'Nonpareil'.</title>
        <authorList>
            <person name="D'Amico-Willman K.M."/>
            <person name="Ouma W.Z."/>
            <person name="Meulia T."/>
            <person name="Sideli G.M."/>
            <person name="Gradziel T.M."/>
            <person name="Fresnedo-Ramirez J."/>
        </authorList>
    </citation>
    <scope>NUCLEOTIDE SEQUENCE [LARGE SCALE GENOMIC DNA]</scope>
    <source>
        <strain evidence="1">Clone GOH B32 T37-40</strain>
    </source>
</reference>
<organism evidence="1 2">
    <name type="scientific">Prunus dulcis</name>
    <name type="common">Almond</name>
    <name type="synonym">Amygdalus dulcis</name>
    <dbReference type="NCBI Taxonomy" id="3755"/>
    <lineage>
        <taxon>Eukaryota</taxon>
        <taxon>Viridiplantae</taxon>
        <taxon>Streptophyta</taxon>
        <taxon>Embryophyta</taxon>
        <taxon>Tracheophyta</taxon>
        <taxon>Spermatophyta</taxon>
        <taxon>Magnoliopsida</taxon>
        <taxon>eudicotyledons</taxon>
        <taxon>Gunneridae</taxon>
        <taxon>Pentapetalae</taxon>
        <taxon>rosids</taxon>
        <taxon>fabids</taxon>
        <taxon>Rosales</taxon>
        <taxon>Rosaceae</taxon>
        <taxon>Amygdaloideae</taxon>
        <taxon>Amygdaleae</taxon>
        <taxon>Prunus</taxon>
    </lineage>
</organism>
<dbReference type="Proteomes" id="UP001054821">
    <property type="component" value="Chromosome 2"/>
</dbReference>
<keyword evidence="2" id="KW-1185">Reference proteome</keyword>
<sequence length="88" mass="10264">MPIDGSFRGNSRSRVWDLCVGRVQGQVRIRGRVRVRILVLIMYLQELSYLIGQFDEVQLTRRGRIRGATFMVEEKNFIPHDSSDVLKK</sequence>
<comment type="caution">
    <text evidence="1">The sequence shown here is derived from an EMBL/GenBank/DDBJ whole genome shotgun (WGS) entry which is preliminary data.</text>
</comment>
<name>A0AAD4ZDK7_PRUDU</name>
<dbReference type="EMBL" id="JAJFAZ020000002">
    <property type="protein sequence ID" value="KAI5342832.1"/>
    <property type="molecule type" value="Genomic_DNA"/>
</dbReference>
<dbReference type="AlphaFoldDB" id="A0AAD4ZDK7"/>
<gene>
    <name evidence="1" type="ORF">L3X38_010708</name>
</gene>
<accession>A0AAD4ZDK7</accession>
<evidence type="ECO:0000313" key="1">
    <source>
        <dbReference type="EMBL" id="KAI5342832.1"/>
    </source>
</evidence>